<dbReference type="PIRSF" id="PIRSF028944">
    <property type="entry name" value="Beta_gluc_GBA2"/>
    <property type="match status" value="1"/>
</dbReference>
<evidence type="ECO:0000256" key="30">
    <source>
        <dbReference type="PIRNR" id="PIRNR028944"/>
    </source>
</evidence>
<comment type="catalytic activity">
    <reaction evidence="23">
        <text>beta-D-glucosyl-N-(9Z-octadecenoyl)-sphing-4E-enine + cholesterol = N-(9Z-octadecenoyl)-sphing-4-enine + cholesteryl 3-beta-D-glucoside</text>
        <dbReference type="Rhea" id="RHEA:58324"/>
        <dbReference type="ChEBI" id="CHEBI:16113"/>
        <dbReference type="ChEBI" id="CHEBI:17495"/>
        <dbReference type="ChEBI" id="CHEBI:77996"/>
        <dbReference type="ChEBI" id="CHEBI:139140"/>
    </reaction>
    <physiologicalReaction direction="left-to-right" evidence="23">
        <dbReference type="Rhea" id="RHEA:58325"/>
    </physiologicalReaction>
    <physiologicalReaction direction="right-to-left" evidence="23">
        <dbReference type="Rhea" id="RHEA:58326"/>
    </physiologicalReaction>
</comment>
<evidence type="ECO:0000256" key="14">
    <source>
        <dbReference type="ARBA" id="ARBA00023098"/>
    </source>
</evidence>
<keyword evidence="12" id="KW-0746">Sphingolipid metabolism</keyword>
<keyword evidence="13" id="KW-0333">Golgi apparatus</keyword>
<evidence type="ECO:0000256" key="27">
    <source>
        <dbReference type="ARBA" id="ARBA00051786"/>
    </source>
</evidence>
<dbReference type="Gene3D" id="1.50.10.10">
    <property type="match status" value="1"/>
</dbReference>
<dbReference type="GO" id="GO:0008203">
    <property type="term" value="P:cholesterol metabolic process"/>
    <property type="evidence" value="ECO:0007669"/>
    <property type="project" value="UniProtKB-KW"/>
</dbReference>
<keyword evidence="33" id="KW-1185">Reference proteome</keyword>
<accession>A0AA97JQD9</accession>
<evidence type="ECO:0000256" key="24">
    <source>
        <dbReference type="ARBA" id="ARBA00051564"/>
    </source>
</evidence>
<dbReference type="SUPFAM" id="SSF48208">
    <property type="entry name" value="Six-hairpin glycosidases"/>
    <property type="match status" value="1"/>
</dbReference>
<reference evidence="34" key="1">
    <citation type="submission" date="2025-08" db="UniProtKB">
        <authorList>
            <consortium name="RefSeq"/>
        </authorList>
    </citation>
    <scope>IDENTIFICATION</scope>
    <source>
        <tissue evidence="34">Blood</tissue>
    </source>
</reference>
<comment type="catalytic activity">
    <reaction evidence="1">
        <text>a beta-D-glucosyl-(1&lt;-&gt;1')-N-acylsphing-4-enine + H2O = an N-acylsphing-4-enine + D-glucose</text>
        <dbReference type="Rhea" id="RHEA:13269"/>
        <dbReference type="ChEBI" id="CHEBI:4167"/>
        <dbReference type="ChEBI" id="CHEBI:15377"/>
        <dbReference type="ChEBI" id="CHEBI:22801"/>
        <dbReference type="ChEBI" id="CHEBI:52639"/>
        <dbReference type="EC" id="3.2.1.45"/>
    </reaction>
    <physiologicalReaction direction="left-to-right" evidence="1">
        <dbReference type="Rhea" id="RHEA:13270"/>
    </physiologicalReaction>
</comment>
<protein>
    <recommendedName>
        <fullName evidence="29 30">Non-lysosomal glucosylceramidase</fullName>
        <shortName evidence="30">NLGase</shortName>
        <ecNumber evidence="30">3.2.1.45</ecNumber>
    </recommendedName>
</protein>
<comment type="similarity">
    <text evidence="28 30">Belongs to the non-lysosomal glucosylceramidase family.</text>
</comment>
<name>A0AA97JQD9_EUBMA</name>
<evidence type="ECO:0000256" key="23">
    <source>
        <dbReference type="ARBA" id="ARBA00049516"/>
    </source>
</evidence>
<evidence type="ECO:0000256" key="18">
    <source>
        <dbReference type="ARBA" id="ARBA00023295"/>
    </source>
</evidence>
<keyword evidence="15 30" id="KW-0472">Membrane</keyword>
<dbReference type="PANTHER" id="PTHR12654">
    <property type="entry name" value="BILE ACID BETA-GLUCOSIDASE-RELATED"/>
    <property type="match status" value="1"/>
</dbReference>
<keyword evidence="16" id="KW-1207">Sterol metabolism</keyword>
<evidence type="ECO:0000256" key="28">
    <source>
        <dbReference type="ARBA" id="ARBA00060895"/>
    </source>
</evidence>
<evidence type="ECO:0000256" key="6">
    <source>
        <dbReference type="ARBA" id="ARBA00005189"/>
    </source>
</evidence>
<dbReference type="GO" id="GO:0005789">
    <property type="term" value="C:endoplasmic reticulum membrane"/>
    <property type="evidence" value="ECO:0007669"/>
    <property type="project" value="UniProtKB-SubCell"/>
</dbReference>
<dbReference type="InterPro" id="IPR008928">
    <property type="entry name" value="6-hairpin_glycosidase_sf"/>
</dbReference>
<dbReference type="AlphaFoldDB" id="A0AA97JQD9"/>
<evidence type="ECO:0000256" key="13">
    <source>
        <dbReference type="ARBA" id="ARBA00023034"/>
    </source>
</evidence>
<evidence type="ECO:0000256" key="15">
    <source>
        <dbReference type="ARBA" id="ARBA00023136"/>
    </source>
</evidence>
<dbReference type="InterPro" id="IPR012341">
    <property type="entry name" value="6hp_glycosidase-like_sf"/>
</dbReference>
<dbReference type="GO" id="GO:0004348">
    <property type="term" value="F:glucosylceramidase activity"/>
    <property type="evidence" value="ECO:0007669"/>
    <property type="project" value="UniProtKB-EC"/>
</dbReference>
<evidence type="ECO:0000256" key="19">
    <source>
        <dbReference type="ARBA" id="ARBA00033646"/>
    </source>
</evidence>
<evidence type="ECO:0000256" key="20">
    <source>
        <dbReference type="ARBA" id="ARBA00033698"/>
    </source>
</evidence>
<keyword evidence="11" id="KW-0256">Endoplasmic reticulum</keyword>
<evidence type="ECO:0000256" key="17">
    <source>
        <dbReference type="ARBA" id="ARBA00023221"/>
    </source>
</evidence>
<evidence type="ECO:0000256" key="7">
    <source>
        <dbReference type="ARBA" id="ARBA00022548"/>
    </source>
</evidence>
<dbReference type="GO" id="GO:0000139">
    <property type="term" value="C:Golgi membrane"/>
    <property type="evidence" value="ECO:0007669"/>
    <property type="project" value="UniProtKB-SubCell"/>
</dbReference>
<dbReference type="GO" id="GO:0007417">
    <property type="term" value="P:central nervous system development"/>
    <property type="evidence" value="ECO:0007669"/>
    <property type="project" value="TreeGrafter"/>
</dbReference>
<evidence type="ECO:0000256" key="9">
    <source>
        <dbReference type="ARBA" id="ARBA00022679"/>
    </source>
</evidence>
<dbReference type="GO" id="GO:0004336">
    <property type="term" value="F:galactosylceramidase activity"/>
    <property type="evidence" value="ECO:0007669"/>
    <property type="project" value="UniProtKB-EC"/>
</dbReference>
<dbReference type="GO" id="GO:0005975">
    <property type="term" value="P:carbohydrate metabolic process"/>
    <property type="evidence" value="ECO:0007669"/>
    <property type="project" value="InterPro"/>
</dbReference>
<dbReference type="InterPro" id="IPR014551">
    <property type="entry name" value="B_Glucosidase_GBA2-typ"/>
</dbReference>
<keyword evidence="8" id="KW-0328">Glycosyltransferase</keyword>
<dbReference type="Pfam" id="PF12215">
    <property type="entry name" value="Glyco_hydr_116N"/>
    <property type="match status" value="1"/>
</dbReference>
<keyword evidence="14 30" id="KW-0443">Lipid metabolism</keyword>
<gene>
    <name evidence="34" type="primary">GBA2</name>
</gene>
<comment type="catalytic activity">
    <reaction evidence="19">
        <text>cholesteryl 3-beta-D-glucoside + H2O = cholesterol + D-glucose</text>
        <dbReference type="Rhea" id="RHEA:11956"/>
        <dbReference type="ChEBI" id="CHEBI:4167"/>
        <dbReference type="ChEBI" id="CHEBI:15377"/>
        <dbReference type="ChEBI" id="CHEBI:16113"/>
        <dbReference type="ChEBI" id="CHEBI:17495"/>
    </reaction>
    <physiologicalReaction direction="left-to-right" evidence="19">
        <dbReference type="Rhea" id="RHEA:11957"/>
    </physiologicalReaction>
</comment>
<keyword evidence="18 30" id="KW-0326">Glycosidase</keyword>
<comment type="catalytic activity">
    <reaction evidence="21">
        <text>1-(beta-D-galactosyl)-N-dodecanoylsphing-4-enine + cholesterol = cholesteryl 3-beta-D-galactoside + N-dodecanoylsphing-4-enine</text>
        <dbReference type="Rhea" id="RHEA:70255"/>
        <dbReference type="ChEBI" id="CHEBI:16113"/>
        <dbReference type="ChEBI" id="CHEBI:72956"/>
        <dbReference type="ChEBI" id="CHEBI:73432"/>
        <dbReference type="ChEBI" id="CHEBI:189066"/>
    </reaction>
    <physiologicalReaction direction="left-to-right" evidence="21">
        <dbReference type="Rhea" id="RHEA:70256"/>
    </physiologicalReaction>
    <physiologicalReaction direction="right-to-left" evidence="21">
        <dbReference type="Rhea" id="RHEA:70257"/>
    </physiologicalReaction>
</comment>
<comment type="catalytic activity">
    <reaction evidence="20">
        <text>a beta-D-galactosyl-(1&lt;-&gt;1')-N-acylsphing-4-enine + H2O = an N-acylsphing-4-enine + D-galactose</text>
        <dbReference type="Rhea" id="RHEA:14297"/>
        <dbReference type="ChEBI" id="CHEBI:4139"/>
        <dbReference type="ChEBI" id="CHEBI:15377"/>
        <dbReference type="ChEBI" id="CHEBI:18390"/>
        <dbReference type="ChEBI" id="CHEBI:52639"/>
        <dbReference type="EC" id="3.2.1.46"/>
    </reaction>
    <physiologicalReaction direction="left-to-right" evidence="20">
        <dbReference type="Rhea" id="RHEA:14298"/>
    </physiologicalReaction>
</comment>
<comment type="subcellular location">
    <subcellularLocation>
        <location evidence="3">Endoplasmic reticulum membrane</location>
        <topology evidence="3">Peripheral membrane protein</topology>
        <orientation evidence="3">Cytoplasmic side</orientation>
    </subcellularLocation>
    <subcellularLocation>
        <location evidence="2">Golgi apparatus membrane</location>
        <topology evidence="2">Peripheral membrane protein</topology>
        <orientation evidence="2">Cytoplasmic side</orientation>
    </subcellularLocation>
</comment>
<dbReference type="CTD" id="57704"/>
<dbReference type="EC" id="3.2.1.45" evidence="30"/>
<dbReference type="Pfam" id="PF04685">
    <property type="entry name" value="DUF608"/>
    <property type="match status" value="1"/>
</dbReference>
<comment type="catalytic activity">
    <reaction evidence="27">
        <text>beta-D-glucosyl-(1-&gt;3)-O-lithocholate + H2O = lithocholate + D-glucose</text>
        <dbReference type="Rhea" id="RHEA:58344"/>
        <dbReference type="ChEBI" id="CHEBI:4167"/>
        <dbReference type="ChEBI" id="CHEBI:15377"/>
        <dbReference type="ChEBI" id="CHEBI:29744"/>
        <dbReference type="ChEBI" id="CHEBI:142611"/>
    </reaction>
    <physiologicalReaction direction="left-to-right" evidence="27">
        <dbReference type="Rhea" id="RHEA:58345"/>
    </physiologicalReaction>
</comment>
<evidence type="ECO:0000256" key="22">
    <source>
        <dbReference type="ARBA" id="ARBA00048182"/>
    </source>
</evidence>
<evidence type="ECO:0000256" key="12">
    <source>
        <dbReference type="ARBA" id="ARBA00022919"/>
    </source>
</evidence>
<comment type="catalytic activity">
    <reaction evidence="24">
        <text>a di-trans,poly-cis-dolichyl beta-D-glucosyl phosphate + chenodeoxycholate = beta-D-glucosyl-(1-&gt;3)-O-chenodeoxycholate + a di-trans,poly-cis-dolichyl phosphate + H(+)</text>
        <dbReference type="Rhea" id="RHEA:59104"/>
        <dbReference type="Rhea" id="RHEA-COMP:19498"/>
        <dbReference type="Rhea" id="RHEA-COMP:19502"/>
        <dbReference type="ChEBI" id="CHEBI:15378"/>
        <dbReference type="ChEBI" id="CHEBI:36234"/>
        <dbReference type="ChEBI" id="CHEBI:57525"/>
        <dbReference type="ChEBI" id="CHEBI:57683"/>
        <dbReference type="ChEBI" id="CHEBI:142610"/>
    </reaction>
    <physiologicalReaction direction="left-to-right" evidence="24">
        <dbReference type="Rhea" id="RHEA:59105"/>
    </physiologicalReaction>
</comment>
<dbReference type="InterPro" id="IPR024462">
    <property type="entry name" value="GH116_N"/>
</dbReference>
<evidence type="ECO:0000256" key="10">
    <source>
        <dbReference type="ARBA" id="ARBA00022801"/>
    </source>
</evidence>
<comment type="catalytic activity">
    <reaction evidence="25">
        <text>beta-D-glucosyl-(1-&gt;3)-O-chenodeoxycholate + H2O = chenodeoxycholate + D-glucose</text>
        <dbReference type="Rhea" id="RHEA:58340"/>
        <dbReference type="ChEBI" id="CHEBI:4167"/>
        <dbReference type="ChEBI" id="CHEBI:15377"/>
        <dbReference type="ChEBI" id="CHEBI:36234"/>
        <dbReference type="ChEBI" id="CHEBI:142610"/>
    </reaction>
    <physiologicalReaction direction="left-to-right" evidence="25">
        <dbReference type="Rhea" id="RHEA:58341"/>
    </physiologicalReaction>
</comment>
<dbReference type="GO" id="GO:0006680">
    <property type="term" value="P:glucosylceramide catabolic process"/>
    <property type="evidence" value="ECO:0007669"/>
    <property type="project" value="InterPro"/>
</dbReference>
<dbReference type="RefSeq" id="XP_054842573.1">
    <property type="nucleotide sequence ID" value="XM_054986598.1"/>
</dbReference>
<evidence type="ECO:0000256" key="16">
    <source>
        <dbReference type="ARBA" id="ARBA00023166"/>
    </source>
</evidence>
<dbReference type="InterPro" id="IPR052566">
    <property type="entry name" value="Non-lysos_glucosylceramidase"/>
</dbReference>
<feature type="domain" description="Glycosyl-hydrolase family 116 catalytic region" evidence="31">
    <location>
        <begin position="454"/>
        <end position="819"/>
    </location>
</feature>
<evidence type="ECO:0000313" key="34">
    <source>
        <dbReference type="RefSeq" id="XP_054842573.1"/>
    </source>
</evidence>
<dbReference type="GO" id="GO:0016757">
    <property type="term" value="F:glycosyltransferase activity"/>
    <property type="evidence" value="ECO:0007669"/>
    <property type="project" value="UniProtKB-KW"/>
</dbReference>
<evidence type="ECO:0000256" key="26">
    <source>
        <dbReference type="ARBA" id="ARBA00051669"/>
    </source>
</evidence>
<evidence type="ECO:0000256" key="8">
    <source>
        <dbReference type="ARBA" id="ARBA00022676"/>
    </source>
</evidence>
<comment type="function">
    <text evidence="30">Non-lysosomal glucosylceramidase that catalyzes the hydrolysis of glucosylceramide (GlcCer) to free glucose and ceramide.</text>
</comment>
<dbReference type="KEGG" id="emc:129334461"/>
<organism evidence="33 34">
    <name type="scientific">Eublepharis macularius</name>
    <name type="common">Leopard gecko</name>
    <name type="synonym">Cyrtodactylus macularius</name>
    <dbReference type="NCBI Taxonomy" id="481883"/>
    <lineage>
        <taxon>Eukaryota</taxon>
        <taxon>Metazoa</taxon>
        <taxon>Chordata</taxon>
        <taxon>Craniata</taxon>
        <taxon>Vertebrata</taxon>
        <taxon>Euteleostomi</taxon>
        <taxon>Lepidosauria</taxon>
        <taxon>Squamata</taxon>
        <taxon>Bifurcata</taxon>
        <taxon>Gekkota</taxon>
        <taxon>Eublepharidae</taxon>
        <taxon>Eublepharinae</taxon>
        <taxon>Eublepharis</taxon>
    </lineage>
</organism>
<evidence type="ECO:0000259" key="31">
    <source>
        <dbReference type="Pfam" id="PF04685"/>
    </source>
</evidence>
<dbReference type="Proteomes" id="UP001190640">
    <property type="component" value="Chromosome 8"/>
</dbReference>
<evidence type="ECO:0000256" key="29">
    <source>
        <dbReference type="ARBA" id="ARBA00074567"/>
    </source>
</evidence>
<keyword evidence="9" id="KW-0808">Transferase</keyword>
<evidence type="ECO:0000256" key="3">
    <source>
        <dbReference type="ARBA" id="ARBA00004397"/>
    </source>
</evidence>
<comment type="catalytic activity">
    <reaction evidence="26">
        <text>octyl beta-D-glucose + chenodeoxycholate = beta-D-glucosyl-(1-&gt;3)-O-chenodeoxycholate + octan-1-ol</text>
        <dbReference type="Rhea" id="RHEA:59108"/>
        <dbReference type="ChEBI" id="CHEBI:16188"/>
        <dbReference type="ChEBI" id="CHEBI:36234"/>
        <dbReference type="ChEBI" id="CHEBI:41128"/>
        <dbReference type="ChEBI" id="CHEBI:142610"/>
    </reaction>
    <physiologicalReaction direction="left-to-right" evidence="26">
        <dbReference type="Rhea" id="RHEA:59109"/>
    </physiologicalReaction>
</comment>
<evidence type="ECO:0000256" key="11">
    <source>
        <dbReference type="ARBA" id="ARBA00022824"/>
    </source>
</evidence>
<dbReference type="PANTHER" id="PTHR12654:SF0">
    <property type="entry name" value="NON-LYSOSOMAL GLUCOSYLCERAMIDASE"/>
    <property type="match status" value="1"/>
</dbReference>
<dbReference type="FunFam" id="1.50.10.10:FF:000013">
    <property type="entry name" value="Non-lysosomal glucosylceramidase"/>
    <property type="match status" value="1"/>
</dbReference>
<feature type="domain" description="Glycosyl-hydrolase family 116 N-terminal" evidence="32">
    <location>
        <begin position="83"/>
        <end position="387"/>
    </location>
</feature>
<evidence type="ECO:0000256" key="4">
    <source>
        <dbReference type="ARBA" id="ARBA00004731"/>
    </source>
</evidence>
<evidence type="ECO:0000256" key="2">
    <source>
        <dbReference type="ARBA" id="ARBA00004255"/>
    </source>
</evidence>
<keyword evidence="7" id="KW-0153">Cholesterol metabolism</keyword>
<dbReference type="InterPro" id="IPR006775">
    <property type="entry name" value="GH116_catalytic"/>
</dbReference>
<evidence type="ECO:0000256" key="5">
    <source>
        <dbReference type="ARBA" id="ARBA00004991"/>
    </source>
</evidence>
<comment type="pathway">
    <text evidence="6">Lipid metabolism.</text>
</comment>
<comment type="pathway">
    <text evidence="4">Steroid metabolism; cholesterol metabolism.</text>
</comment>
<sequence>MGRFEGRAGGRGVPRWGWRLCLAHQFSERRKPYQAGDVSPGNALRHLGMALRYCRWWYRTTRVEKKRPVIDLFNSQPLRQIYGCPLGGFGGGTVTRGWRGDFCRWQLSPGLYHYKAVTADQFTVCLRRKGQTVYQQVLSVERPGSLQGWNWGFCGHYAFYHALYPRAWTVYQLPGQDVVLTCRQVAPIIPHDYQDTSLPVGVFVWEVENNSGEELDVSIMFTFRNGMETKDDRAGGHWNEPFSLERGGHCVRGVMLHHCLPVNAYTLAISAREKAGTTVTHLTAFNPAGTGQEVWHDLLADGKLTSLPGKSKPTEKGEACAAAVCASCTVSANGHGTLELGLAWDMPRIRFGSQEREHHRRYTRFFGSDGNACPALSHYMLTHYEQWEEKIEAWQRPILENSELPPWYKSALFNELYFLADGGTLWLELLPEDAASLGSRPGLSQHLPLLQEYGRFAYLEGQEYLMYNTYDVHFYASFALIMLWPKLELSLQYDMAAAVLNEDLRPRLYLMNGQTAQVKLCNVVPHDIGEPGDEPWQRVNAYLIHDTANWKDLNLKFVLQVYRNYYLVEDSAYLRDMWPICQAVMESELKFDRDGDGLIENSGFADQTYDAWVVTGASAYCGGLWLAAVCTMCRMAEILGEDEIQQKYSAILAKGSEAFERLLWNGKYYNYDSGRSASSNSIMSDQLAGQWFLRACGLGEGRFEVFPQDHVQTALKTIFELNVMGFSEGTMGAVNGMRPSGTPDTSSVQSNEVWVGVVYALAATMIQEGLVEEGFRTAEGCYRTVWEHLGMAFQTPEAYCQKRVFRSLAYMRPLSIWSMQLAWERRAARVPPAPVNSVGS</sequence>
<dbReference type="GeneID" id="129334461"/>
<evidence type="ECO:0000256" key="25">
    <source>
        <dbReference type="ARBA" id="ARBA00051642"/>
    </source>
</evidence>
<evidence type="ECO:0000256" key="1">
    <source>
        <dbReference type="ARBA" id="ARBA00001013"/>
    </source>
</evidence>
<comment type="pathway">
    <text evidence="5">Sphingolipid metabolism.</text>
</comment>
<evidence type="ECO:0000256" key="21">
    <source>
        <dbReference type="ARBA" id="ARBA00033703"/>
    </source>
</evidence>
<evidence type="ECO:0000313" key="33">
    <source>
        <dbReference type="Proteomes" id="UP001190640"/>
    </source>
</evidence>
<keyword evidence="10 30" id="KW-0378">Hydrolase</keyword>
<keyword evidence="17" id="KW-0753">Steroid metabolism</keyword>
<evidence type="ECO:0000259" key="32">
    <source>
        <dbReference type="Pfam" id="PF12215"/>
    </source>
</evidence>
<comment type="catalytic activity">
    <reaction evidence="22">
        <text>a beta-D-galactosyl-(1&lt;-&gt;1')-N-acylsphing-4-enine + cholesterol = cholesteryl 3-beta-D-galactoside + an N-acylsphing-4-enine</text>
        <dbReference type="Rhea" id="RHEA:70235"/>
        <dbReference type="ChEBI" id="CHEBI:16113"/>
        <dbReference type="ChEBI" id="CHEBI:18390"/>
        <dbReference type="ChEBI" id="CHEBI:52639"/>
        <dbReference type="ChEBI" id="CHEBI:189066"/>
    </reaction>
    <physiologicalReaction direction="left-to-right" evidence="22">
        <dbReference type="Rhea" id="RHEA:70236"/>
    </physiologicalReaction>
    <physiologicalReaction direction="right-to-left" evidence="22">
        <dbReference type="Rhea" id="RHEA:70237"/>
    </physiologicalReaction>
</comment>
<proteinExistence type="inferred from homology"/>
<dbReference type="GO" id="GO:0008422">
    <property type="term" value="F:beta-glucosidase activity"/>
    <property type="evidence" value="ECO:0007669"/>
    <property type="project" value="UniProtKB-ARBA"/>
</dbReference>